<keyword evidence="2" id="KW-1185">Reference proteome</keyword>
<protein>
    <submittedName>
        <fullName evidence="1">DUF596 domain-containing protein</fullName>
    </submittedName>
</protein>
<gene>
    <name evidence="1" type="ORF">M8014_03980</name>
</gene>
<accession>A0A9J6PXW6</accession>
<dbReference type="Proteomes" id="UP001063816">
    <property type="component" value="Unassembled WGS sequence"/>
</dbReference>
<evidence type="ECO:0000313" key="2">
    <source>
        <dbReference type="Proteomes" id="UP001063816"/>
    </source>
</evidence>
<dbReference type="SUPFAM" id="SSF160472">
    <property type="entry name" value="NMB0513-like"/>
    <property type="match status" value="1"/>
</dbReference>
<organism evidence="1 2">
    <name type="scientific">Silvania hatchlandensis</name>
    <dbReference type="NCBI Taxonomy" id="2926469"/>
    <lineage>
        <taxon>Bacteria</taxon>
        <taxon>Pseudomonadati</taxon>
        <taxon>Pseudomonadota</taxon>
        <taxon>Gammaproteobacteria</taxon>
        <taxon>Enterobacterales</taxon>
        <taxon>Enterobacteriaceae</taxon>
        <taxon>Silvania</taxon>
    </lineage>
</organism>
<dbReference type="AlphaFoldDB" id="A0A9J6PXW6"/>
<proteinExistence type="predicted"/>
<dbReference type="Gene3D" id="1.10.3510.10">
    <property type="entry name" value="NMB0513-like"/>
    <property type="match status" value="1"/>
</dbReference>
<dbReference type="InterPro" id="IPR007670">
    <property type="entry name" value="DUF596"/>
</dbReference>
<sequence length="121" mass="13826">MENTQQLYASVIKSAYGLSMGALWQHLSIDCADVSEDYLFRKKVFFEFLTRLLKEKKIKLAANSVYLTGTLSEQLTLLKNAWPPYPSDDEDNDLDESGMWFLVKAPAGLVWLMPDGKEVWT</sequence>
<dbReference type="Pfam" id="PF04591">
    <property type="entry name" value="DUF596"/>
    <property type="match status" value="1"/>
</dbReference>
<dbReference type="InterPro" id="IPR023138">
    <property type="entry name" value="NMB0513-like_sf"/>
</dbReference>
<name>A0A9J6PXW6_9ENTR</name>
<reference evidence="1" key="1">
    <citation type="submission" date="2022-05" db="EMBL/GenBank/DDBJ databases">
        <title>Description of a novel species of Leclercia; Leclercia tamurae and the Proposal for a Novel Genus Silvania gen. nov. Containing Two Novel Species Silvania hatchlandensis sp. nov. and Silvania confinis sp. nov. Isolated from the Rhizosphere of Oak.</title>
        <authorList>
            <person name="Maddock D.W."/>
            <person name="Brady C.L."/>
            <person name="Denman S."/>
            <person name="Arnold D."/>
        </authorList>
    </citation>
    <scope>NUCLEOTIDE SEQUENCE</scope>
    <source>
        <strain evidence="1">H19S6</strain>
    </source>
</reference>
<dbReference type="RefSeq" id="WP_271281241.1">
    <property type="nucleotide sequence ID" value="NZ_JAMGZK010000038.1"/>
</dbReference>
<comment type="caution">
    <text evidence="1">The sequence shown here is derived from an EMBL/GenBank/DDBJ whole genome shotgun (WGS) entry which is preliminary data.</text>
</comment>
<evidence type="ECO:0000313" key="1">
    <source>
        <dbReference type="EMBL" id="MCU6663505.1"/>
    </source>
</evidence>
<dbReference type="EMBL" id="JAMGZK010000038">
    <property type="protein sequence ID" value="MCU6663505.1"/>
    <property type="molecule type" value="Genomic_DNA"/>
</dbReference>